<accession>Q39TC2</accession>
<evidence type="ECO:0000313" key="2">
    <source>
        <dbReference type="Proteomes" id="UP000007073"/>
    </source>
</evidence>
<reference evidence="1 2" key="1">
    <citation type="submission" date="2005-10" db="EMBL/GenBank/DDBJ databases">
        <title>Complete sequence of Geobacter metallireducens GS-15.</title>
        <authorList>
            <consortium name="US DOE Joint Genome Institute"/>
            <person name="Copeland A."/>
            <person name="Lucas S."/>
            <person name="Lapidus A."/>
            <person name="Barry K."/>
            <person name="Detter J.C."/>
            <person name="Glavina T."/>
            <person name="Hammon N."/>
            <person name="Israni S."/>
            <person name="Pitluck S."/>
            <person name="Di Bartolo G."/>
            <person name="Chain P."/>
            <person name="Schmutz J."/>
            <person name="Larimer F."/>
            <person name="Land M."/>
            <person name="Kyrpides N."/>
            <person name="Ivanova N."/>
            <person name="Richardson P."/>
        </authorList>
    </citation>
    <scope>NUCLEOTIDE SEQUENCE [LARGE SCALE GENOMIC DNA]</scope>
    <source>
        <strain evidence="2">ATCC 53774 / DSM 7210 / GS-15</strain>
    </source>
</reference>
<dbReference type="AlphaFoldDB" id="Q39TC2"/>
<evidence type="ECO:0000313" key="1">
    <source>
        <dbReference type="EMBL" id="ABB32502.1"/>
    </source>
</evidence>
<keyword evidence="2" id="KW-1185">Reference proteome</keyword>
<dbReference type="STRING" id="269799.Gmet_2276"/>
<keyword evidence="1" id="KW-0396">Initiation factor</keyword>
<reference evidence="1 2" key="2">
    <citation type="journal article" date="2009" name="BMC Microbiol.">
        <title>The genome sequence of Geobacter metallireducens: features of metabolism, physiology and regulation common and dissimilar to Geobacter sulfurreducens.</title>
        <authorList>
            <person name="Aklujkar M."/>
            <person name="Krushkal J."/>
            <person name="DiBartolo G."/>
            <person name="Lapidus A."/>
            <person name="Land M.L."/>
            <person name="Lovley D.R."/>
        </authorList>
    </citation>
    <scope>NUCLEOTIDE SEQUENCE [LARGE SCALE GENOMIC DNA]</scope>
    <source>
        <strain evidence="2">ATCC 53774 / DSM 7210 / GS-15</strain>
    </source>
</reference>
<sequence length="393" mass="45241">MAIFTSENNQVVSPSMAESVTRHAQNPPTGNFQFLACGIDTLDLGLFVSWDANWNRTKSYLSEKKEASQGTTGLLDKTDISREFLHHASGKAPNYRYQLQFPEYRVYLAISDKPGASPNVYVTILAEALWHVGLSTLLELLEFDLMSFGGTIERVQPSRCDLCADFRVNPPLAFSLLEILRVSRSRKIRMITNGGDLETYYCGSANSPVQVRIYDKGKEIQKSNKQWFLPIWGVDDPGGVWRVEFQLRRSFLHQYRIKTLDDLWEKVGAIWAYLTGEWFSLRLPDNEKAERRTIHPWWLAVQECRDRFGAFRDAKRTFSSDSMEPIQRTLAHIMGRMISIAAQSGIKDRKEAIRYLGQLLDERTDDDKFREEYRKRLIRLGYRGTLGGSDDEE</sequence>
<name>Q39TC2_GEOMG</name>
<gene>
    <name evidence="1" type="ordered locus">Gmet_2276</name>
</gene>
<dbReference type="GO" id="GO:0003743">
    <property type="term" value="F:translation initiation factor activity"/>
    <property type="evidence" value="ECO:0007669"/>
    <property type="project" value="UniProtKB-KW"/>
</dbReference>
<proteinExistence type="predicted"/>
<dbReference type="HOGENOM" id="CLU_639125_0_0_7"/>
<keyword evidence="1" id="KW-0648">Protein biosynthesis</keyword>
<protein>
    <submittedName>
        <fullName evidence="1">Plasmid replication initiation factor-related protein</fullName>
    </submittedName>
</protein>
<dbReference type="KEGG" id="gme:Gmet_2276"/>
<organism evidence="1 2">
    <name type="scientific">Geobacter metallireducens (strain ATCC 53774 / DSM 7210 / GS-15)</name>
    <dbReference type="NCBI Taxonomy" id="269799"/>
    <lineage>
        <taxon>Bacteria</taxon>
        <taxon>Pseudomonadati</taxon>
        <taxon>Thermodesulfobacteriota</taxon>
        <taxon>Desulfuromonadia</taxon>
        <taxon>Geobacterales</taxon>
        <taxon>Geobacteraceae</taxon>
        <taxon>Geobacter</taxon>
    </lineage>
</organism>
<dbReference type="Proteomes" id="UP000007073">
    <property type="component" value="Chromosome"/>
</dbReference>
<dbReference type="EMBL" id="CP000148">
    <property type="protein sequence ID" value="ABB32502.1"/>
    <property type="molecule type" value="Genomic_DNA"/>
</dbReference>
<dbReference type="eggNOG" id="ENOG502Z9BF">
    <property type="taxonomic scope" value="Bacteria"/>
</dbReference>